<dbReference type="PRINTS" id="PR00834">
    <property type="entry name" value="PROTEASES2C"/>
</dbReference>
<dbReference type="SMART" id="SM00228">
    <property type="entry name" value="PDZ"/>
    <property type="match status" value="1"/>
</dbReference>
<feature type="compositionally biased region" description="Basic and acidic residues" evidence="5">
    <location>
        <begin position="1"/>
        <end position="23"/>
    </location>
</feature>
<evidence type="ECO:0000313" key="8">
    <source>
        <dbReference type="EMBL" id="RVT58572.1"/>
    </source>
</evidence>
<dbReference type="Pfam" id="PF13180">
    <property type="entry name" value="PDZ_2"/>
    <property type="match status" value="1"/>
</dbReference>
<evidence type="ECO:0000259" key="7">
    <source>
        <dbReference type="PROSITE" id="PS50106"/>
    </source>
</evidence>
<dbReference type="Gene3D" id="2.40.10.10">
    <property type="entry name" value="Trypsin-like serine proteases"/>
    <property type="match status" value="2"/>
</dbReference>
<dbReference type="Proteomes" id="UP000288024">
    <property type="component" value="Unassembled WGS sequence"/>
</dbReference>
<proteinExistence type="inferred from homology"/>
<dbReference type="InterPro" id="IPR001478">
    <property type="entry name" value="PDZ"/>
</dbReference>
<dbReference type="RefSeq" id="WP_127740781.1">
    <property type="nucleotide sequence ID" value="NZ_RZTZ01000012.1"/>
</dbReference>
<evidence type="ECO:0000256" key="2">
    <source>
        <dbReference type="ARBA" id="ARBA00022670"/>
    </source>
</evidence>
<dbReference type="GO" id="GO:0006508">
    <property type="term" value="P:proteolysis"/>
    <property type="evidence" value="ECO:0007669"/>
    <property type="project" value="UniProtKB-KW"/>
</dbReference>
<feature type="compositionally biased region" description="Polar residues" evidence="5">
    <location>
        <begin position="106"/>
        <end position="115"/>
    </location>
</feature>
<dbReference type="PANTHER" id="PTHR43343">
    <property type="entry name" value="PEPTIDASE S12"/>
    <property type="match status" value="1"/>
</dbReference>
<evidence type="ECO:0000256" key="6">
    <source>
        <dbReference type="SAM" id="Phobius"/>
    </source>
</evidence>
<dbReference type="InterPro" id="IPR009003">
    <property type="entry name" value="Peptidase_S1_PA"/>
</dbReference>
<dbReference type="AlphaFoldDB" id="A0A437K672"/>
<evidence type="ECO:0000256" key="4">
    <source>
        <dbReference type="ARBA" id="ARBA00022825"/>
    </source>
</evidence>
<name>A0A437K672_9BACI</name>
<organism evidence="8 9">
    <name type="scientific">Niallia taxi</name>
    <dbReference type="NCBI Taxonomy" id="2499688"/>
    <lineage>
        <taxon>Bacteria</taxon>
        <taxon>Bacillati</taxon>
        <taxon>Bacillota</taxon>
        <taxon>Bacilli</taxon>
        <taxon>Bacillales</taxon>
        <taxon>Bacillaceae</taxon>
        <taxon>Niallia</taxon>
    </lineage>
</organism>
<feature type="region of interest" description="Disordered" evidence="5">
    <location>
        <begin position="101"/>
        <end position="130"/>
    </location>
</feature>
<dbReference type="SUPFAM" id="SSF50494">
    <property type="entry name" value="Trypsin-like serine proteases"/>
    <property type="match status" value="1"/>
</dbReference>
<keyword evidence="3" id="KW-0378">Hydrolase</keyword>
<dbReference type="InterPro" id="IPR001940">
    <property type="entry name" value="Peptidase_S1C"/>
</dbReference>
<evidence type="ECO:0000313" key="9">
    <source>
        <dbReference type="Proteomes" id="UP000288024"/>
    </source>
</evidence>
<feature type="region of interest" description="Disordered" evidence="5">
    <location>
        <begin position="1"/>
        <end position="76"/>
    </location>
</feature>
<evidence type="ECO:0000256" key="3">
    <source>
        <dbReference type="ARBA" id="ARBA00022801"/>
    </source>
</evidence>
<feature type="region of interest" description="Disordered" evidence="5">
    <location>
        <begin position="175"/>
        <end position="203"/>
    </location>
</feature>
<evidence type="ECO:0000256" key="1">
    <source>
        <dbReference type="ARBA" id="ARBA00010541"/>
    </source>
</evidence>
<keyword evidence="6" id="KW-0472">Membrane</keyword>
<feature type="compositionally biased region" description="Basic and acidic residues" evidence="5">
    <location>
        <begin position="43"/>
        <end position="60"/>
    </location>
</feature>
<comment type="similarity">
    <text evidence="1">Belongs to the peptidase S1C family.</text>
</comment>
<feature type="transmembrane region" description="Helical" evidence="6">
    <location>
        <begin position="135"/>
        <end position="154"/>
    </location>
</feature>
<feature type="compositionally biased region" description="Polar residues" evidence="5">
    <location>
        <begin position="63"/>
        <end position="73"/>
    </location>
</feature>
<keyword evidence="6" id="KW-0812">Transmembrane</keyword>
<dbReference type="Gene3D" id="2.30.42.10">
    <property type="match status" value="1"/>
</dbReference>
<comment type="caution">
    <text evidence="8">The sequence shown here is derived from an EMBL/GenBank/DDBJ whole genome shotgun (WGS) entry which is preliminary data.</text>
</comment>
<keyword evidence="9" id="KW-1185">Reference proteome</keyword>
<dbReference type="PANTHER" id="PTHR43343:SF3">
    <property type="entry name" value="PROTEASE DO-LIKE 8, CHLOROPLASTIC"/>
    <property type="match status" value="1"/>
</dbReference>
<dbReference type="InterPro" id="IPR051201">
    <property type="entry name" value="Chloro_Bact_Ser_Proteases"/>
</dbReference>
<gene>
    <name evidence="8" type="ORF">EM808_21880</name>
</gene>
<dbReference type="InterPro" id="IPR043504">
    <property type="entry name" value="Peptidase_S1_PA_chymotrypsin"/>
</dbReference>
<keyword evidence="6" id="KW-1133">Transmembrane helix</keyword>
<dbReference type="EMBL" id="RZTZ01000012">
    <property type="protein sequence ID" value="RVT58572.1"/>
    <property type="molecule type" value="Genomic_DNA"/>
</dbReference>
<protein>
    <submittedName>
        <fullName evidence="8">Serine protease</fullName>
    </submittedName>
</protein>
<sequence>MNEFDKNKDNENGEKEFETEKDTLNSADFSESREEGSSYEANDINKPEEKVEEQEVKAEGQEFTSEYPQTASYNRADELVRDYERVMSDGTDERVAAEKQIHENKTMTAAATADQQPAGKRGKERPSSGNPKWKGFFSLLAAGVVGSALTFVAIPHTDLLDGKYTKLEQQVEDLSSKVSSNSSSGDIKAQTTSATASESSSSSIADMVETSSKAIVGIVNVQKQATNQFSQSTTTDSEVESGSGSGIIFKKDDKYAYIATNNHVIEGANSLEISLYNGDKTEGKLIGADALTDLAVVRIDAKYATDVIEFGDSSTLRPGDQVWAIGNPLGLDLSRTVTQGIVSAVDRSITVNTSAGDWEFNVIQTDAAINPGNSGGALINAAGQVIGINSLKISEDGVEGLGFAIPSNDLLPIVNEIIESGEVERPYIGVGLASLEEVPQMYLQDLPDSVTKGVMVTNIDSNSAAAKAGLEVQDVIVSINGTDLDGSSDLRKYLYTKVDIGDKVKLVVYHDGSKKTVELTLTSNSGSSN</sequence>
<dbReference type="SUPFAM" id="SSF50156">
    <property type="entry name" value="PDZ domain-like"/>
    <property type="match status" value="1"/>
</dbReference>
<dbReference type="GO" id="GO:0004252">
    <property type="term" value="F:serine-type endopeptidase activity"/>
    <property type="evidence" value="ECO:0007669"/>
    <property type="project" value="InterPro"/>
</dbReference>
<keyword evidence="4" id="KW-0720">Serine protease</keyword>
<dbReference type="Pfam" id="PF13365">
    <property type="entry name" value="Trypsin_2"/>
    <property type="match status" value="1"/>
</dbReference>
<keyword evidence="2 8" id="KW-0645">Protease</keyword>
<feature type="domain" description="PDZ" evidence="7">
    <location>
        <begin position="417"/>
        <end position="488"/>
    </location>
</feature>
<accession>A0A437K672</accession>
<feature type="compositionally biased region" description="Low complexity" evidence="5">
    <location>
        <begin position="176"/>
        <end position="203"/>
    </location>
</feature>
<dbReference type="InterPro" id="IPR036034">
    <property type="entry name" value="PDZ_sf"/>
</dbReference>
<evidence type="ECO:0000256" key="5">
    <source>
        <dbReference type="SAM" id="MobiDB-lite"/>
    </source>
</evidence>
<reference evidence="8 9" key="1">
    <citation type="submission" date="2019-01" db="EMBL/GenBank/DDBJ databases">
        <title>Bacillus sp. M5HDSG1-1, whole genome shotgun sequence.</title>
        <authorList>
            <person name="Tuo L."/>
        </authorList>
    </citation>
    <scope>NUCLEOTIDE SEQUENCE [LARGE SCALE GENOMIC DNA]</scope>
    <source>
        <strain evidence="8 9">M5HDSG1-1</strain>
    </source>
</reference>
<dbReference type="PROSITE" id="PS50106">
    <property type="entry name" value="PDZ"/>
    <property type="match status" value="1"/>
</dbReference>